<sequence length="80" mass="9318">MAHLRRVNKNNVDLNRNFILPPVAYQGISEDYLYLQQLLSPQKAYSPILFYLRSNTLSTPSLKNGKNGFYGKAKWDYCLF</sequence>
<dbReference type="AlphaFoldDB" id="A0A2A4T4V0"/>
<gene>
    <name evidence="1" type="ORF">COB67_06105</name>
</gene>
<accession>A0A2A4T4V0</accession>
<dbReference type="InterPro" id="IPR021259">
    <property type="entry name" value="DUF2817"/>
</dbReference>
<dbReference type="Proteomes" id="UP000218113">
    <property type="component" value="Unassembled WGS sequence"/>
</dbReference>
<protein>
    <submittedName>
        <fullName evidence="1">Uncharacterized protein</fullName>
    </submittedName>
</protein>
<dbReference type="Pfam" id="PF10994">
    <property type="entry name" value="DUF2817"/>
    <property type="match status" value="1"/>
</dbReference>
<evidence type="ECO:0000313" key="2">
    <source>
        <dbReference type="Proteomes" id="UP000218113"/>
    </source>
</evidence>
<evidence type="ECO:0000313" key="1">
    <source>
        <dbReference type="EMBL" id="PCI28548.1"/>
    </source>
</evidence>
<reference evidence="2" key="1">
    <citation type="submission" date="2017-08" db="EMBL/GenBank/DDBJ databases">
        <title>A dynamic microbial community with high functional redundancy inhabits the cold, oxic subseafloor aquifer.</title>
        <authorList>
            <person name="Tully B.J."/>
            <person name="Wheat C.G."/>
            <person name="Glazer B.T."/>
            <person name="Huber J.A."/>
        </authorList>
    </citation>
    <scope>NUCLEOTIDE SEQUENCE [LARGE SCALE GENOMIC DNA]</scope>
</reference>
<name>A0A2A4T4V0_9DELT</name>
<dbReference type="EMBL" id="NVSR01000031">
    <property type="protein sequence ID" value="PCI28548.1"/>
    <property type="molecule type" value="Genomic_DNA"/>
</dbReference>
<organism evidence="1 2">
    <name type="scientific">SAR324 cluster bacterium</name>
    <dbReference type="NCBI Taxonomy" id="2024889"/>
    <lineage>
        <taxon>Bacteria</taxon>
        <taxon>Deltaproteobacteria</taxon>
        <taxon>SAR324 cluster</taxon>
    </lineage>
</organism>
<comment type="caution">
    <text evidence="1">The sequence shown here is derived from an EMBL/GenBank/DDBJ whole genome shotgun (WGS) entry which is preliminary data.</text>
</comment>
<proteinExistence type="predicted"/>